<keyword evidence="1" id="KW-1133">Transmembrane helix</keyword>
<protein>
    <submittedName>
        <fullName evidence="2">Uncharacterized protein</fullName>
    </submittedName>
</protein>
<accession>A0A4R9AWI2</accession>
<name>A0A4R9AWI2_9MICO</name>
<dbReference type="EMBL" id="SOHL01000016">
    <property type="protein sequence ID" value="TFD70380.1"/>
    <property type="molecule type" value="Genomic_DNA"/>
</dbReference>
<feature type="transmembrane region" description="Helical" evidence="1">
    <location>
        <begin position="78"/>
        <end position="97"/>
    </location>
</feature>
<keyword evidence="3" id="KW-1185">Reference proteome</keyword>
<keyword evidence="1" id="KW-0472">Membrane</keyword>
<evidence type="ECO:0000256" key="1">
    <source>
        <dbReference type="SAM" id="Phobius"/>
    </source>
</evidence>
<dbReference type="AlphaFoldDB" id="A0A4R9AWI2"/>
<comment type="caution">
    <text evidence="2">The sequence shown here is derived from an EMBL/GenBank/DDBJ whole genome shotgun (WGS) entry which is preliminary data.</text>
</comment>
<feature type="transmembrane region" description="Helical" evidence="1">
    <location>
        <begin position="128"/>
        <end position="149"/>
    </location>
</feature>
<evidence type="ECO:0000313" key="3">
    <source>
        <dbReference type="Proteomes" id="UP000297983"/>
    </source>
</evidence>
<dbReference type="RefSeq" id="WP_134551853.1">
    <property type="nucleotide sequence ID" value="NZ_SOHL01000016.1"/>
</dbReference>
<feature type="transmembrane region" description="Helical" evidence="1">
    <location>
        <begin position="104"/>
        <end position="122"/>
    </location>
</feature>
<gene>
    <name evidence="2" type="ORF">E3T50_11075</name>
</gene>
<sequence length="158" mass="16447">MTAAFAVALAGVSVLILLARLVVPQLPLAGRSVRLSGVDAVLLFGGVVGLAFHCFAMFYRSLFDGIGPLGPLVDMVNAMNAASIILFVVPALLVLIGLRRHYRVALAVLALTLLVVGVTMYGGSPLNVHLGAIFVAVVALAGHVALFVIPPWQRAAQP</sequence>
<feature type="transmembrane region" description="Helical" evidence="1">
    <location>
        <begin position="35"/>
        <end position="58"/>
    </location>
</feature>
<proteinExistence type="predicted"/>
<reference evidence="2 3" key="1">
    <citation type="submission" date="2019-03" db="EMBL/GenBank/DDBJ databases">
        <title>Genomics of glacier-inhabiting Cryobacterium strains.</title>
        <authorList>
            <person name="Liu Q."/>
            <person name="Xin Y.-H."/>
        </authorList>
    </citation>
    <scope>NUCLEOTIDE SEQUENCE [LARGE SCALE GENOMIC DNA]</scope>
    <source>
        <strain evidence="2 3">Hz16</strain>
    </source>
</reference>
<evidence type="ECO:0000313" key="2">
    <source>
        <dbReference type="EMBL" id="TFD70380.1"/>
    </source>
</evidence>
<organism evidence="2 3">
    <name type="scientific">Cryobacterium gelidum</name>
    <dbReference type="NCBI Taxonomy" id="1259164"/>
    <lineage>
        <taxon>Bacteria</taxon>
        <taxon>Bacillati</taxon>
        <taxon>Actinomycetota</taxon>
        <taxon>Actinomycetes</taxon>
        <taxon>Micrococcales</taxon>
        <taxon>Microbacteriaceae</taxon>
        <taxon>Cryobacterium</taxon>
    </lineage>
</organism>
<keyword evidence="1" id="KW-0812">Transmembrane</keyword>
<feature type="transmembrane region" description="Helical" evidence="1">
    <location>
        <begin position="6"/>
        <end position="23"/>
    </location>
</feature>
<dbReference type="Proteomes" id="UP000297983">
    <property type="component" value="Unassembled WGS sequence"/>
</dbReference>